<feature type="binding site" evidence="11">
    <location>
        <position position="195"/>
    </location>
    <ligand>
        <name>substrate</name>
    </ligand>
</feature>
<dbReference type="Gene3D" id="3.40.1190.20">
    <property type="match status" value="1"/>
</dbReference>
<dbReference type="InterPro" id="IPR029056">
    <property type="entry name" value="Ribokinase-like"/>
</dbReference>
<dbReference type="UniPathway" id="UPA00060">
    <property type="reaction ID" value="UER00139"/>
</dbReference>
<evidence type="ECO:0000256" key="4">
    <source>
        <dbReference type="ARBA" id="ARBA00022679"/>
    </source>
</evidence>
<dbReference type="NCBIfam" id="NF006830">
    <property type="entry name" value="PRK09355.1"/>
    <property type="match status" value="1"/>
</dbReference>
<keyword evidence="9 11" id="KW-0460">Magnesium</keyword>
<comment type="pathway">
    <text evidence="3 11">Cofactor biosynthesis; thiamine diphosphate biosynthesis; 4-methyl-5-(2-phosphoethyl)-thiazole from 5-(2-hydroxyethyl)-4-methylthiazole: step 1/1.</text>
</comment>
<comment type="catalytic activity">
    <reaction evidence="1 11">
        <text>5-(2-hydroxyethyl)-4-methylthiazole + ATP = 4-methyl-5-(2-phosphooxyethyl)-thiazole + ADP + H(+)</text>
        <dbReference type="Rhea" id="RHEA:24212"/>
        <dbReference type="ChEBI" id="CHEBI:15378"/>
        <dbReference type="ChEBI" id="CHEBI:17957"/>
        <dbReference type="ChEBI" id="CHEBI:30616"/>
        <dbReference type="ChEBI" id="CHEBI:58296"/>
        <dbReference type="ChEBI" id="CHEBI:456216"/>
        <dbReference type="EC" id="2.7.1.50"/>
    </reaction>
</comment>
<evidence type="ECO:0000256" key="6">
    <source>
        <dbReference type="ARBA" id="ARBA00022741"/>
    </source>
</evidence>
<dbReference type="RefSeq" id="WP_104847789.1">
    <property type="nucleotide sequence ID" value="NZ_PKOZ01000001.1"/>
</dbReference>
<keyword evidence="8 11" id="KW-0067">ATP-binding</keyword>
<keyword evidence="5 11" id="KW-0479">Metal-binding</keyword>
<keyword evidence="7 11" id="KW-0418">Kinase</keyword>
<evidence type="ECO:0000256" key="3">
    <source>
        <dbReference type="ARBA" id="ARBA00004868"/>
    </source>
</evidence>
<keyword evidence="6 11" id="KW-0547">Nucleotide-binding</keyword>
<evidence type="ECO:0000256" key="10">
    <source>
        <dbReference type="ARBA" id="ARBA00022977"/>
    </source>
</evidence>
<dbReference type="GO" id="GO:0009228">
    <property type="term" value="P:thiamine biosynthetic process"/>
    <property type="evidence" value="ECO:0007669"/>
    <property type="project" value="UniProtKB-KW"/>
</dbReference>
<keyword evidence="4 11" id="KW-0808">Transferase</keyword>
<feature type="binding site" evidence="11">
    <location>
        <position position="46"/>
    </location>
    <ligand>
        <name>substrate</name>
    </ligand>
</feature>
<evidence type="ECO:0000256" key="8">
    <source>
        <dbReference type="ARBA" id="ARBA00022840"/>
    </source>
</evidence>
<dbReference type="PRINTS" id="PR01099">
    <property type="entry name" value="HYETHTZKNASE"/>
</dbReference>
<dbReference type="AlphaFoldDB" id="A0A2S7N3N3"/>
<dbReference type="PIRSF" id="PIRSF000513">
    <property type="entry name" value="Thz_kinase"/>
    <property type="match status" value="1"/>
</dbReference>
<reference evidence="12 13" key="1">
    <citation type="submission" date="2017-12" db="EMBL/GenBank/DDBJ databases">
        <title>Taxonomic description and draft genome of Pradoshia cofamensis Gen. nov., sp. nov., a thermotolerant bacillale isolated from anterior gut of earthworm Eisenia fetida.</title>
        <authorList>
            <person name="Saha T."/>
            <person name="Chakraborty R."/>
        </authorList>
    </citation>
    <scope>NUCLEOTIDE SEQUENCE [LARGE SCALE GENOMIC DNA]</scope>
    <source>
        <strain evidence="12 13">EAG3</strain>
    </source>
</reference>
<comment type="similarity">
    <text evidence="11">Belongs to the Thz kinase family.</text>
</comment>
<dbReference type="GO" id="GO:0004417">
    <property type="term" value="F:hydroxyethylthiazole kinase activity"/>
    <property type="evidence" value="ECO:0007669"/>
    <property type="project" value="UniProtKB-UniRule"/>
</dbReference>
<evidence type="ECO:0000313" key="13">
    <source>
        <dbReference type="Proteomes" id="UP000239663"/>
    </source>
</evidence>
<dbReference type="GO" id="GO:0005524">
    <property type="term" value="F:ATP binding"/>
    <property type="evidence" value="ECO:0007669"/>
    <property type="project" value="UniProtKB-UniRule"/>
</dbReference>
<evidence type="ECO:0000256" key="5">
    <source>
        <dbReference type="ARBA" id="ARBA00022723"/>
    </source>
</evidence>
<evidence type="ECO:0000256" key="11">
    <source>
        <dbReference type="HAMAP-Rule" id="MF_00228"/>
    </source>
</evidence>
<dbReference type="OrthoDB" id="9778146at2"/>
<evidence type="ECO:0000313" key="12">
    <source>
        <dbReference type="EMBL" id="PQD96692.1"/>
    </source>
</evidence>
<comment type="function">
    <text evidence="11">Catalyzes the phosphorylation of the hydroxyl group of 4-methyl-5-beta-hydroxyethylthiazole (THZ).</text>
</comment>
<dbReference type="NCBIfam" id="TIGR00694">
    <property type="entry name" value="thiM"/>
    <property type="match status" value="1"/>
</dbReference>
<evidence type="ECO:0000256" key="1">
    <source>
        <dbReference type="ARBA" id="ARBA00001771"/>
    </source>
</evidence>
<accession>A0A2S7N3N3</accession>
<dbReference type="CDD" id="cd01170">
    <property type="entry name" value="THZ_kinase"/>
    <property type="match status" value="1"/>
</dbReference>
<comment type="cofactor">
    <cofactor evidence="2 11">
        <name>Mg(2+)</name>
        <dbReference type="ChEBI" id="CHEBI:18420"/>
    </cofactor>
</comment>
<dbReference type="HAMAP" id="MF_00228">
    <property type="entry name" value="Thz_kinase"/>
    <property type="match status" value="1"/>
</dbReference>
<dbReference type="SUPFAM" id="SSF53613">
    <property type="entry name" value="Ribokinase-like"/>
    <property type="match status" value="1"/>
</dbReference>
<evidence type="ECO:0000256" key="9">
    <source>
        <dbReference type="ARBA" id="ARBA00022842"/>
    </source>
</evidence>
<dbReference type="GO" id="GO:0009229">
    <property type="term" value="P:thiamine diphosphate biosynthetic process"/>
    <property type="evidence" value="ECO:0007669"/>
    <property type="project" value="UniProtKB-UniRule"/>
</dbReference>
<dbReference type="InterPro" id="IPR000417">
    <property type="entry name" value="Hyethyz_kinase"/>
</dbReference>
<evidence type="ECO:0000256" key="7">
    <source>
        <dbReference type="ARBA" id="ARBA00022777"/>
    </source>
</evidence>
<dbReference type="Pfam" id="PF02110">
    <property type="entry name" value="HK"/>
    <property type="match status" value="1"/>
</dbReference>
<feature type="binding site" evidence="11">
    <location>
        <position position="168"/>
    </location>
    <ligand>
        <name>ATP</name>
        <dbReference type="ChEBI" id="CHEBI:30616"/>
    </ligand>
</feature>
<keyword evidence="10 11" id="KW-0784">Thiamine biosynthesis</keyword>
<name>A0A2S7N3N3_9BACI</name>
<dbReference type="GO" id="GO:0000287">
    <property type="term" value="F:magnesium ion binding"/>
    <property type="evidence" value="ECO:0007669"/>
    <property type="project" value="UniProtKB-UniRule"/>
</dbReference>
<keyword evidence="13" id="KW-1185">Reference proteome</keyword>
<comment type="caution">
    <text evidence="12">The sequence shown here is derived from an EMBL/GenBank/DDBJ whole genome shotgun (WGS) entry which is preliminary data.</text>
</comment>
<dbReference type="EMBL" id="PKOZ01000001">
    <property type="protein sequence ID" value="PQD96692.1"/>
    <property type="molecule type" value="Genomic_DNA"/>
</dbReference>
<evidence type="ECO:0000256" key="2">
    <source>
        <dbReference type="ARBA" id="ARBA00001946"/>
    </source>
</evidence>
<dbReference type="EC" id="2.7.1.50" evidence="11"/>
<protein>
    <recommendedName>
        <fullName evidence="11">Hydroxyethylthiazole kinase</fullName>
        <ecNumber evidence="11">2.7.1.50</ecNumber>
    </recommendedName>
    <alternativeName>
        <fullName evidence="11">4-methyl-5-beta-hydroxyethylthiazole kinase</fullName>
        <shortName evidence="11">TH kinase</shortName>
        <shortName evidence="11">Thz kinase</shortName>
    </alternativeName>
</protein>
<feature type="binding site" evidence="11">
    <location>
        <position position="122"/>
    </location>
    <ligand>
        <name>ATP</name>
        <dbReference type="ChEBI" id="CHEBI:30616"/>
    </ligand>
</feature>
<gene>
    <name evidence="11" type="primary">thiM</name>
    <name evidence="12" type="ORF">CYL18_02015</name>
</gene>
<proteinExistence type="inferred from homology"/>
<sequence length="261" mass="28183">MNYLFEGTTVFTQVRDRNPLIHCITNYVAANLQANGLLAIGASPVMADGPDEVEEIVEVASALSINIGTLNPQMRRAMLKAGKAANKRGMPVLLDPVAVGAATYRKEAVRELLQEVHIDAIRCNLGELAALVGAEWEQKGVDSGTGAIHLEREAKKVALEHGCLVIVTGEKDYLTDGERERWVEGGHEMITQVTGSGCLLSSVCTAILASCDSHRLDRLAEGLFLYKKASEEAYQTSPYPASFQAAFLDRLFVHASGRGEA</sequence>
<dbReference type="Proteomes" id="UP000239663">
    <property type="component" value="Unassembled WGS sequence"/>
</dbReference>
<organism evidence="12 13">
    <name type="scientific">Pradoshia eiseniae</name>
    <dbReference type="NCBI Taxonomy" id="2064768"/>
    <lineage>
        <taxon>Bacteria</taxon>
        <taxon>Bacillati</taxon>
        <taxon>Bacillota</taxon>
        <taxon>Bacilli</taxon>
        <taxon>Bacillales</taxon>
        <taxon>Bacillaceae</taxon>
        <taxon>Pradoshia</taxon>
    </lineage>
</organism>